<protein>
    <submittedName>
        <fullName evidence="1">Uncharacterized protein</fullName>
    </submittedName>
</protein>
<evidence type="ECO:0000313" key="1">
    <source>
        <dbReference type="EMBL" id="GEJ57147.1"/>
    </source>
</evidence>
<proteinExistence type="predicted"/>
<accession>A0A7I9VMD4</accession>
<evidence type="ECO:0000313" key="2">
    <source>
        <dbReference type="Proteomes" id="UP000503640"/>
    </source>
</evidence>
<organism evidence="1 2">
    <name type="scientific">Anaeromyxobacter diazotrophicus</name>
    <dbReference type="NCBI Taxonomy" id="2590199"/>
    <lineage>
        <taxon>Bacteria</taxon>
        <taxon>Pseudomonadati</taxon>
        <taxon>Myxococcota</taxon>
        <taxon>Myxococcia</taxon>
        <taxon>Myxococcales</taxon>
        <taxon>Cystobacterineae</taxon>
        <taxon>Anaeromyxobacteraceae</taxon>
        <taxon>Anaeromyxobacter</taxon>
    </lineage>
</organism>
<dbReference type="Proteomes" id="UP000503640">
    <property type="component" value="Unassembled WGS sequence"/>
</dbReference>
<dbReference type="EMBL" id="BJTG01000004">
    <property type="protein sequence ID" value="GEJ57147.1"/>
    <property type="molecule type" value="Genomic_DNA"/>
</dbReference>
<name>A0A7I9VMD4_9BACT</name>
<sequence length="141" mass="15325">MAPELKVHDFHPAIRPNGLYWIADVPSGGLTVSQDGRKATLKLAALAVIDQPRWPAPDAEARRARLDVTVVWTATDEPVTLDDPAHQFRFKGWKAIAQAECRAEVPSLGFTWRSGPLATSRASFAVIGEEANGKYYGASSP</sequence>
<dbReference type="RefSeq" id="WP_176064630.1">
    <property type="nucleotide sequence ID" value="NZ_BJTG01000004.1"/>
</dbReference>
<reference evidence="2" key="1">
    <citation type="journal article" date="2020" name="Appl. Environ. Microbiol.">
        <title>Diazotrophic Anaeromyxobacter Isolates from Soils.</title>
        <authorList>
            <person name="Masuda Y."/>
            <person name="Yamanaka H."/>
            <person name="Xu Z.X."/>
            <person name="Shiratori Y."/>
            <person name="Aono T."/>
            <person name="Amachi S."/>
            <person name="Senoo K."/>
            <person name="Itoh H."/>
        </authorList>
    </citation>
    <scope>NUCLEOTIDE SEQUENCE [LARGE SCALE GENOMIC DNA]</scope>
    <source>
        <strain evidence="2">R267</strain>
    </source>
</reference>
<keyword evidence="2" id="KW-1185">Reference proteome</keyword>
<gene>
    <name evidence="1" type="ORF">AMYX_18880</name>
</gene>
<comment type="caution">
    <text evidence="1">The sequence shown here is derived from an EMBL/GenBank/DDBJ whole genome shotgun (WGS) entry which is preliminary data.</text>
</comment>
<dbReference type="AlphaFoldDB" id="A0A7I9VMD4"/>